<evidence type="ECO:0000256" key="2">
    <source>
        <dbReference type="RuleBase" id="RU003750"/>
    </source>
</evidence>
<proteinExistence type="inferred from homology"/>
<comment type="caution">
    <text evidence="4">The sequence shown here is derived from an EMBL/GenBank/DDBJ whole genome shotgun (WGS) entry which is preliminary data.</text>
</comment>
<dbReference type="EMBL" id="JABUFE010000012">
    <property type="protein sequence ID" value="NSX56337.1"/>
    <property type="molecule type" value="Genomic_DNA"/>
</dbReference>
<keyword evidence="3" id="KW-1133">Transmembrane helix</keyword>
<dbReference type="Proteomes" id="UP000777935">
    <property type="component" value="Unassembled WGS sequence"/>
</dbReference>
<keyword evidence="5" id="KW-1185">Reference proteome</keyword>
<reference evidence="4 5" key="1">
    <citation type="submission" date="2020-06" db="EMBL/GenBank/DDBJ databases">
        <title>Sulfitobacter algicola sp. nov., isolated from green algae.</title>
        <authorList>
            <person name="Wang C."/>
        </authorList>
    </citation>
    <scope>NUCLEOTIDE SEQUENCE [LARGE SCALE GENOMIC DNA]</scope>
    <source>
        <strain evidence="4 5">1151</strain>
    </source>
</reference>
<feature type="transmembrane region" description="Helical" evidence="3">
    <location>
        <begin position="44"/>
        <end position="61"/>
    </location>
</feature>
<dbReference type="PROSITE" id="PS00379">
    <property type="entry name" value="CDP_ALCOHOL_P_TRANSF"/>
    <property type="match status" value="1"/>
</dbReference>
<keyword evidence="1 2" id="KW-0808">Transferase</keyword>
<evidence type="ECO:0000256" key="3">
    <source>
        <dbReference type="SAM" id="Phobius"/>
    </source>
</evidence>
<gene>
    <name evidence="4" type="ORF">HRQ87_16225</name>
</gene>
<feature type="transmembrane region" description="Helical" evidence="3">
    <location>
        <begin position="148"/>
        <end position="170"/>
    </location>
</feature>
<feature type="transmembrane region" description="Helical" evidence="3">
    <location>
        <begin position="109"/>
        <end position="132"/>
    </location>
</feature>
<dbReference type="Pfam" id="PF01066">
    <property type="entry name" value="CDP-OH_P_transf"/>
    <property type="match status" value="1"/>
</dbReference>
<organism evidence="4 5">
    <name type="scientific">Parasulfitobacter algicola</name>
    <dbReference type="NCBI Taxonomy" id="2614809"/>
    <lineage>
        <taxon>Bacteria</taxon>
        <taxon>Pseudomonadati</taxon>
        <taxon>Pseudomonadota</taxon>
        <taxon>Alphaproteobacteria</taxon>
        <taxon>Rhodobacterales</taxon>
        <taxon>Roseobacteraceae</taxon>
        <taxon>Parasulfitobacter</taxon>
    </lineage>
</organism>
<feature type="transmembrane region" description="Helical" evidence="3">
    <location>
        <begin position="176"/>
        <end position="195"/>
    </location>
</feature>
<feature type="transmembrane region" description="Helical" evidence="3">
    <location>
        <begin position="21"/>
        <end position="38"/>
    </location>
</feature>
<evidence type="ECO:0000313" key="4">
    <source>
        <dbReference type="EMBL" id="NSX56337.1"/>
    </source>
</evidence>
<evidence type="ECO:0000256" key="1">
    <source>
        <dbReference type="ARBA" id="ARBA00022679"/>
    </source>
</evidence>
<dbReference type="Gene3D" id="1.20.120.1760">
    <property type="match status" value="1"/>
</dbReference>
<keyword evidence="3" id="KW-0472">Membrane</keyword>
<name>A0ABX2ITT8_9RHOB</name>
<dbReference type="RefSeq" id="WP_174139493.1">
    <property type="nucleotide sequence ID" value="NZ_JABUFE010000012.1"/>
</dbReference>
<comment type="similarity">
    <text evidence="2">Belongs to the CDP-alcohol phosphatidyltransferase class-I family.</text>
</comment>
<keyword evidence="3" id="KW-0812">Transmembrane</keyword>
<dbReference type="InterPro" id="IPR043130">
    <property type="entry name" value="CDP-OH_PTrfase_TM_dom"/>
</dbReference>
<dbReference type="InterPro" id="IPR048254">
    <property type="entry name" value="CDP_ALCOHOL_P_TRANSF_CS"/>
</dbReference>
<accession>A0ABX2ITT8</accession>
<dbReference type="InterPro" id="IPR000462">
    <property type="entry name" value="CDP-OH_P_trans"/>
</dbReference>
<evidence type="ECO:0000313" key="5">
    <source>
        <dbReference type="Proteomes" id="UP000777935"/>
    </source>
</evidence>
<protein>
    <submittedName>
        <fullName evidence="4">CDP-alcohol phosphatidyltransferase family protein</fullName>
    </submittedName>
</protein>
<sequence>MLDAKARVIIDPVLNTLGRKLAMIGITANAVTIIGLFLGLLAAAFITVGWFALALVPLLLSRIADGLDGAIARATQKTDFGGYLDIAADFLFYGAIPMAFVWFDPAQNGAAGAYLLTSFYFNGTSFLGFAILAEKKKMVTKARGTKSLYFTGGLLEGTETIVFFVILCLFPTNFAILAWVFGTLCFITACSRIFLARKVFPNDVTMTQNQSEDLK</sequence>
<feature type="transmembrane region" description="Helical" evidence="3">
    <location>
        <begin position="82"/>
        <end position="103"/>
    </location>
</feature>